<evidence type="ECO:0008006" key="3">
    <source>
        <dbReference type="Google" id="ProtNLM"/>
    </source>
</evidence>
<name>A0ABS7Z803_9SPHI</name>
<gene>
    <name evidence="1" type="ORF">IPZ78_13280</name>
</gene>
<protein>
    <recommendedName>
        <fullName evidence="3">Lauroyl/myristoyl acyltransferase</fullName>
    </recommendedName>
</protein>
<evidence type="ECO:0000313" key="2">
    <source>
        <dbReference type="Proteomes" id="UP001165302"/>
    </source>
</evidence>
<organism evidence="1 2">
    <name type="scientific">Sphingobacterium bovistauri</name>
    <dbReference type="NCBI Taxonomy" id="2781959"/>
    <lineage>
        <taxon>Bacteria</taxon>
        <taxon>Pseudomonadati</taxon>
        <taxon>Bacteroidota</taxon>
        <taxon>Sphingobacteriia</taxon>
        <taxon>Sphingobacteriales</taxon>
        <taxon>Sphingobacteriaceae</taxon>
        <taxon>Sphingobacterium</taxon>
    </lineage>
</organism>
<dbReference type="Proteomes" id="UP001165302">
    <property type="component" value="Unassembled WGS sequence"/>
</dbReference>
<dbReference type="RefSeq" id="WP_225554483.1">
    <property type="nucleotide sequence ID" value="NZ_JADEYP010000027.1"/>
</dbReference>
<reference evidence="1" key="1">
    <citation type="submission" date="2020-10" db="EMBL/GenBank/DDBJ databases">
        <authorList>
            <person name="Lu T."/>
            <person name="Wang Q."/>
            <person name="Han X."/>
        </authorList>
    </citation>
    <scope>NUCLEOTIDE SEQUENCE</scope>
    <source>
        <strain evidence="1">WQ 366</strain>
    </source>
</reference>
<keyword evidence="2" id="KW-1185">Reference proteome</keyword>
<evidence type="ECO:0000313" key="1">
    <source>
        <dbReference type="EMBL" id="MCA5006123.1"/>
    </source>
</evidence>
<dbReference type="EMBL" id="JADEYP010000027">
    <property type="protein sequence ID" value="MCA5006123.1"/>
    <property type="molecule type" value="Genomic_DNA"/>
</dbReference>
<comment type="caution">
    <text evidence="1">The sequence shown here is derived from an EMBL/GenBank/DDBJ whole genome shotgun (WGS) entry which is preliminary data.</text>
</comment>
<proteinExistence type="predicted"/>
<accession>A0ABS7Z803</accession>
<sequence>MIYNTWDFALFSANIHHFFSDIAWNSHTVIYKKWLEYHKPKFIKPETSWDLDNLIPIISNQPSIICLYHLGYHAQIPTAIANQNICFDILIDRNVYEDQHTEINKMKSNLLYKDSSYQFLFSDDPQVLIKARSTLLQGRHLLIFADGNSGTLKDATNNRVEVDFCGNKIKVRKGIAVLSYLLKVPIIPLTHSNSLNRFKIIPGRILLPLNYNKGKEYILFAMQYLYSFLEQQIIDEPFKWESWNYLHEMACFDIGIHDTQIQDNLTIRDSWLLMELNGNTGYFDRSSYNFIYLNLK</sequence>